<evidence type="ECO:0000313" key="2">
    <source>
        <dbReference type="EMBL" id="AKP32149.1"/>
    </source>
</evidence>
<evidence type="ECO:0000256" key="1">
    <source>
        <dbReference type="SAM" id="Phobius"/>
    </source>
</evidence>
<protein>
    <submittedName>
        <fullName evidence="2">Uncharacterized protein</fullName>
    </submittedName>
</protein>
<accession>A0ABN4H153</accession>
<reference evidence="2 3" key="1">
    <citation type="journal article" date="2015" name="Genome Announc.">
        <title>De Novo Genome Sequence of Yersinia aleksiciae Y159T.</title>
        <authorList>
            <person name="Sprague L.D."/>
            <person name="Neubauer H."/>
        </authorList>
    </citation>
    <scope>NUCLEOTIDE SEQUENCE [LARGE SCALE GENOMIC DNA]</scope>
    <source>
        <strain evidence="2 3">159</strain>
    </source>
</reference>
<keyword evidence="1" id="KW-0812">Transmembrane</keyword>
<gene>
    <name evidence="2" type="ORF">ACZ76_00555</name>
</gene>
<keyword evidence="1" id="KW-1133">Transmembrane helix</keyword>
<sequence length="215" mass="24803">MIIDFRFNEVIMDKMEYLLAALGLLFTVFMGIAKFNRDGWKNRHQTYLDFAVAFDKDKPNKFLIEQLFSSITKCHNAAYHEIWYLMNSTNPTQTISDFSRIRKNGCFFSISENGFAMYSDAYDSPKKRHRRCIVNIVAFIFLYVFAIIAPVHAAKFVAEWVSDKIPLADYNAAIIMAAIVLVSFICFLLLACIRLISATIAIFKSNDFMKEFNCN</sequence>
<name>A0ABN4H153_YERAE</name>
<keyword evidence="1" id="KW-0472">Membrane</keyword>
<evidence type="ECO:0000313" key="3">
    <source>
        <dbReference type="Proteomes" id="UP000069914"/>
    </source>
</evidence>
<feature type="transmembrane region" description="Helical" evidence="1">
    <location>
        <begin position="173"/>
        <end position="203"/>
    </location>
</feature>
<proteinExistence type="predicted"/>
<keyword evidence="3" id="KW-1185">Reference proteome</keyword>
<feature type="transmembrane region" description="Helical" evidence="1">
    <location>
        <begin position="17"/>
        <end position="35"/>
    </location>
</feature>
<feature type="transmembrane region" description="Helical" evidence="1">
    <location>
        <begin position="132"/>
        <end position="153"/>
    </location>
</feature>
<dbReference type="EMBL" id="CP011975">
    <property type="protein sequence ID" value="AKP32149.1"/>
    <property type="molecule type" value="Genomic_DNA"/>
</dbReference>
<dbReference type="Proteomes" id="UP000069914">
    <property type="component" value="Chromosome"/>
</dbReference>
<organism evidence="2 3">
    <name type="scientific">Yersinia aleksiciae</name>
    <dbReference type="NCBI Taxonomy" id="263819"/>
    <lineage>
        <taxon>Bacteria</taxon>
        <taxon>Pseudomonadati</taxon>
        <taxon>Pseudomonadota</taxon>
        <taxon>Gammaproteobacteria</taxon>
        <taxon>Enterobacterales</taxon>
        <taxon>Yersiniaceae</taxon>
        <taxon>Yersinia</taxon>
    </lineage>
</organism>